<evidence type="ECO:0000256" key="1">
    <source>
        <dbReference type="ARBA" id="ARBA00004141"/>
    </source>
</evidence>
<dbReference type="PANTHER" id="PTHR13414:SF9">
    <property type="entry name" value="PROTON-COUPLED ZINC ANTIPORTER SLC30A9, MITOCHONDRIAL"/>
    <property type="match status" value="1"/>
</dbReference>
<dbReference type="InterPro" id="IPR002524">
    <property type="entry name" value="Cation_efflux"/>
</dbReference>
<comment type="subcellular location">
    <subcellularLocation>
        <location evidence="1">Membrane</location>
        <topology evidence="1">Multi-pass membrane protein</topology>
    </subcellularLocation>
</comment>
<reference evidence="8 9" key="1">
    <citation type="submission" date="2024-03" db="EMBL/GenBank/DDBJ databases">
        <authorList>
            <person name="Jo J.-H."/>
        </authorList>
    </citation>
    <scope>NUCLEOTIDE SEQUENCE [LARGE SCALE GENOMIC DNA]</scope>
    <source>
        <strain evidence="8 9">PS1R-30</strain>
    </source>
</reference>
<dbReference type="Gene3D" id="1.20.1510.10">
    <property type="entry name" value="Cation efflux protein transmembrane domain"/>
    <property type="match status" value="1"/>
</dbReference>
<dbReference type="Pfam" id="PF01545">
    <property type="entry name" value="Cation_efflux"/>
    <property type="match status" value="1"/>
</dbReference>
<comment type="caution">
    <text evidence="8">The sequence shown here is derived from an EMBL/GenBank/DDBJ whole genome shotgun (WGS) entry which is preliminary data.</text>
</comment>
<feature type="transmembrane region" description="Helical" evidence="6">
    <location>
        <begin position="154"/>
        <end position="180"/>
    </location>
</feature>
<dbReference type="PANTHER" id="PTHR13414">
    <property type="entry name" value="HUEL-CATION TRANSPORTER"/>
    <property type="match status" value="1"/>
</dbReference>
<keyword evidence="3 6" id="KW-0812">Transmembrane</keyword>
<evidence type="ECO:0000313" key="8">
    <source>
        <dbReference type="EMBL" id="MEJ5979398.1"/>
    </source>
</evidence>
<dbReference type="SUPFAM" id="SSF160240">
    <property type="entry name" value="Cation efflux protein cytoplasmic domain-like"/>
    <property type="match status" value="1"/>
</dbReference>
<feature type="transmembrane region" description="Helical" evidence="6">
    <location>
        <begin position="192"/>
        <end position="209"/>
    </location>
</feature>
<dbReference type="RefSeq" id="WP_339589334.1">
    <property type="nucleotide sequence ID" value="NZ_JBBHJZ010000007.1"/>
</dbReference>
<sequence length="318" mass="33568">MKAENSKVLIIALAANVGIAVAKFVAAGITGSSAMLTEGVHSLVDSTNQVLLMYGQKRAAKPADAAHPAGYGRELYFWSFVVALLVFALGAGVSVYEGIVHLVEPEPAVAPLVAYGVLAIAFVLEGGSTVAAFKEFNGARRGKSWWQALTSTKDATTVIVLLENGAAMVGIVVAAIGLAISQLTGDPRFDGIASILIGLLLGFVAIFLAREAKGLLIGEAADPELIAGIRRTIVRSGVMGIGEIMTIHNSPSQIVAAINVDFDNRLTASDVERMIDQMEKDIQAEFPSVYRLYVRPHEDAGSKFGSDRGLHQIPTPAR</sequence>
<feature type="transmembrane region" description="Helical" evidence="6">
    <location>
        <begin position="6"/>
        <end position="26"/>
    </location>
</feature>
<dbReference type="InterPro" id="IPR040177">
    <property type="entry name" value="SLC30A9"/>
</dbReference>
<dbReference type="InterPro" id="IPR027469">
    <property type="entry name" value="Cation_efflux_TMD_sf"/>
</dbReference>
<dbReference type="EMBL" id="JBBHJZ010000007">
    <property type="protein sequence ID" value="MEJ5979398.1"/>
    <property type="molecule type" value="Genomic_DNA"/>
</dbReference>
<evidence type="ECO:0000256" key="4">
    <source>
        <dbReference type="ARBA" id="ARBA00022989"/>
    </source>
</evidence>
<dbReference type="SUPFAM" id="SSF161111">
    <property type="entry name" value="Cation efflux protein transmembrane domain-like"/>
    <property type="match status" value="1"/>
</dbReference>
<evidence type="ECO:0000256" key="2">
    <source>
        <dbReference type="ARBA" id="ARBA00022448"/>
    </source>
</evidence>
<evidence type="ECO:0000256" key="6">
    <source>
        <dbReference type="SAM" id="Phobius"/>
    </source>
</evidence>
<feature type="transmembrane region" description="Helical" evidence="6">
    <location>
        <begin position="108"/>
        <end position="133"/>
    </location>
</feature>
<organism evidence="8 9">
    <name type="scientific">Novosphingobium anseongense</name>
    <dbReference type="NCBI Taxonomy" id="3133436"/>
    <lineage>
        <taxon>Bacteria</taxon>
        <taxon>Pseudomonadati</taxon>
        <taxon>Pseudomonadota</taxon>
        <taxon>Alphaproteobacteria</taxon>
        <taxon>Sphingomonadales</taxon>
        <taxon>Sphingomonadaceae</taxon>
        <taxon>Novosphingobium</taxon>
    </lineage>
</organism>
<keyword evidence="5 6" id="KW-0472">Membrane</keyword>
<evidence type="ECO:0000313" key="9">
    <source>
        <dbReference type="Proteomes" id="UP001361239"/>
    </source>
</evidence>
<feature type="transmembrane region" description="Helical" evidence="6">
    <location>
        <begin position="75"/>
        <end position="96"/>
    </location>
</feature>
<keyword evidence="4 6" id="KW-1133">Transmembrane helix</keyword>
<dbReference type="InterPro" id="IPR036837">
    <property type="entry name" value="Cation_efflux_CTD_sf"/>
</dbReference>
<dbReference type="Proteomes" id="UP001361239">
    <property type="component" value="Unassembled WGS sequence"/>
</dbReference>
<dbReference type="Gene3D" id="3.30.70.1350">
    <property type="entry name" value="Cation efflux protein, cytoplasmic domain"/>
    <property type="match status" value="1"/>
</dbReference>
<evidence type="ECO:0000256" key="3">
    <source>
        <dbReference type="ARBA" id="ARBA00022692"/>
    </source>
</evidence>
<proteinExistence type="predicted"/>
<evidence type="ECO:0000259" key="7">
    <source>
        <dbReference type="Pfam" id="PF01545"/>
    </source>
</evidence>
<keyword evidence="9" id="KW-1185">Reference proteome</keyword>
<name>A0ABU8S2G5_9SPHN</name>
<accession>A0ABU8S2G5</accession>
<feature type="domain" description="Cation efflux protein transmembrane" evidence="7">
    <location>
        <begin position="9"/>
        <end position="216"/>
    </location>
</feature>
<gene>
    <name evidence="8" type="ORF">WG901_22280</name>
</gene>
<evidence type="ECO:0000256" key="5">
    <source>
        <dbReference type="ARBA" id="ARBA00023136"/>
    </source>
</evidence>
<protein>
    <submittedName>
        <fullName evidence="8">Cation diffusion facilitator family transporter</fullName>
    </submittedName>
</protein>
<dbReference type="InterPro" id="IPR058533">
    <property type="entry name" value="Cation_efflux_TM"/>
</dbReference>
<dbReference type="NCBIfam" id="TIGR01297">
    <property type="entry name" value="CDF"/>
    <property type="match status" value="1"/>
</dbReference>
<keyword evidence="2" id="KW-0813">Transport</keyword>